<dbReference type="EMBL" id="BTRK01000005">
    <property type="protein sequence ID" value="GMR55793.1"/>
    <property type="molecule type" value="Genomic_DNA"/>
</dbReference>
<organism evidence="1 2">
    <name type="scientific">Pristionchus mayeri</name>
    <dbReference type="NCBI Taxonomy" id="1317129"/>
    <lineage>
        <taxon>Eukaryota</taxon>
        <taxon>Metazoa</taxon>
        <taxon>Ecdysozoa</taxon>
        <taxon>Nematoda</taxon>
        <taxon>Chromadorea</taxon>
        <taxon>Rhabditida</taxon>
        <taxon>Rhabditina</taxon>
        <taxon>Diplogasteromorpha</taxon>
        <taxon>Diplogasteroidea</taxon>
        <taxon>Neodiplogasteridae</taxon>
        <taxon>Pristionchus</taxon>
    </lineage>
</organism>
<protein>
    <submittedName>
        <fullName evidence="1">Uncharacterized protein</fullName>
    </submittedName>
</protein>
<accession>A0AAN5D3C4</accession>
<dbReference type="Proteomes" id="UP001328107">
    <property type="component" value="Unassembled WGS sequence"/>
</dbReference>
<proteinExistence type="predicted"/>
<evidence type="ECO:0000313" key="2">
    <source>
        <dbReference type="Proteomes" id="UP001328107"/>
    </source>
</evidence>
<dbReference type="AlphaFoldDB" id="A0AAN5D3C4"/>
<evidence type="ECO:0000313" key="1">
    <source>
        <dbReference type="EMBL" id="GMR55793.1"/>
    </source>
</evidence>
<gene>
    <name evidence="1" type="ORF">PMAYCL1PPCAC_25988</name>
</gene>
<sequence>MKRLLKKKEFLAGVFGMISLSDDFNGITTVRDEFLHSITNRCFRCIREATVLGRRLDNVQSKHMLDRLKTVVLKLLEIVLISEGHFLHNVEPFGHDQKFLRLCKNSLHLELIGQLQNVRDRRFYNRCEIGINHIEEINEFLK</sequence>
<feature type="non-terminal residue" evidence="1">
    <location>
        <position position="142"/>
    </location>
</feature>
<name>A0AAN5D3C4_9BILA</name>
<comment type="caution">
    <text evidence="1">The sequence shown here is derived from an EMBL/GenBank/DDBJ whole genome shotgun (WGS) entry which is preliminary data.</text>
</comment>
<keyword evidence="2" id="KW-1185">Reference proteome</keyword>
<reference evidence="2" key="1">
    <citation type="submission" date="2022-10" db="EMBL/GenBank/DDBJ databases">
        <title>Genome assembly of Pristionchus species.</title>
        <authorList>
            <person name="Yoshida K."/>
            <person name="Sommer R.J."/>
        </authorList>
    </citation>
    <scope>NUCLEOTIDE SEQUENCE [LARGE SCALE GENOMIC DNA]</scope>
    <source>
        <strain evidence="2">RS5460</strain>
    </source>
</reference>